<evidence type="ECO:0000256" key="1">
    <source>
        <dbReference type="SAM" id="MobiDB-lite"/>
    </source>
</evidence>
<feature type="region of interest" description="Disordered" evidence="1">
    <location>
        <begin position="58"/>
        <end position="149"/>
    </location>
</feature>
<keyword evidence="2" id="KW-0812">Transmembrane</keyword>
<evidence type="ECO:0000256" key="2">
    <source>
        <dbReference type="SAM" id="Phobius"/>
    </source>
</evidence>
<keyword evidence="4" id="KW-1185">Reference proteome</keyword>
<reference evidence="3 4" key="2">
    <citation type="journal article" date="2019" name="G3 (Bethesda)">
        <title>Hybrid Assembly of the Genome of the Entomopathogenic Nematode Steinernema carpocapsae Identifies the X-Chromosome.</title>
        <authorList>
            <person name="Serra L."/>
            <person name="Macchietto M."/>
            <person name="Macias-Munoz A."/>
            <person name="McGill C.J."/>
            <person name="Rodriguez I.M."/>
            <person name="Rodriguez B."/>
            <person name="Murad R."/>
            <person name="Mortazavi A."/>
        </authorList>
    </citation>
    <scope>NUCLEOTIDE SEQUENCE [LARGE SCALE GENOMIC DNA]</scope>
    <source>
        <strain evidence="3 4">ALL</strain>
    </source>
</reference>
<gene>
    <name evidence="3" type="ORF">L596_028248</name>
</gene>
<accession>A0A4U5LXV0</accession>
<dbReference type="AlphaFoldDB" id="A0A4U5LXV0"/>
<evidence type="ECO:0000313" key="3">
    <source>
        <dbReference type="EMBL" id="TKR61088.1"/>
    </source>
</evidence>
<dbReference type="EMBL" id="AZBU02000011">
    <property type="protein sequence ID" value="TKR61088.1"/>
    <property type="molecule type" value="Genomic_DNA"/>
</dbReference>
<proteinExistence type="predicted"/>
<evidence type="ECO:0000313" key="4">
    <source>
        <dbReference type="Proteomes" id="UP000298663"/>
    </source>
</evidence>
<dbReference type="Proteomes" id="UP000298663">
    <property type="component" value="Unassembled WGS sequence"/>
</dbReference>
<comment type="caution">
    <text evidence="3">The sequence shown here is derived from an EMBL/GenBank/DDBJ whole genome shotgun (WGS) entry which is preliminary data.</text>
</comment>
<sequence>MVLRVYSTSTNRLILWPLLPHSVQNFPPTCPLFSEASRRAQTALTSCGSTRAELPATDYRSSSYTTTPKTNKHGSPWSPTQCSRLLRRDPATNKHGSPWSPTQCSRLLRRDRSRPDRRPEGIMLEQMTIAETGDSVVEPPPPYKKSANEPKVNRRIKPISERTFTMVALIIFAILGFIAVVGIGIAVLVFV</sequence>
<protein>
    <submittedName>
        <fullName evidence="3">Uncharacterized protein</fullName>
    </submittedName>
</protein>
<organism evidence="3 4">
    <name type="scientific">Steinernema carpocapsae</name>
    <name type="common">Entomopathogenic nematode</name>
    <dbReference type="NCBI Taxonomy" id="34508"/>
    <lineage>
        <taxon>Eukaryota</taxon>
        <taxon>Metazoa</taxon>
        <taxon>Ecdysozoa</taxon>
        <taxon>Nematoda</taxon>
        <taxon>Chromadorea</taxon>
        <taxon>Rhabditida</taxon>
        <taxon>Tylenchina</taxon>
        <taxon>Panagrolaimomorpha</taxon>
        <taxon>Strongyloidoidea</taxon>
        <taxon>Steinernematidae</taxon>
        <taxon>Steinernema</taxon>
    </lineage>
</organism>
<keyword evidence="2" id="KW-1133">Transmembrane helix</keyword>
<keyword evidence="2" id="KW-0472">Membrane</keyword>
<feature type="transmembrane region" description="Helical" evidence="2">
    <location>
        <begin position="164"/>
        <end position="190"/>
    </location>
</feature>
<feature type="compositionally biased region" description="Basic and acidic residues" evidence="1">
    <location>
        <begin position="108"/>
        <end position="120"/>
    </location>
</feature>
<feature type="compositionally biased region" description="Polar residues" evidence="1">
    <location>
        <begin position="59"/>
        <end position="69"/>
    </location>
</feature>
<reference evidence="3 4" key="1">
    <citation type="journal article" date="2015" name="Genome Biol.">
        <title>Comparative genomics of Steinernema reveals deeply conserved gene regulatory networks.</title>
        <authorList>
            <person name="Dillman A.R."/>
            <person name="Macchietto M."/>
            <person name="Porter C.F."/>
            <person name="Rogers A."/>
            <person name="Williams B."/>
            <person name="Antoshechkin I."/>
            <person name="Lee M.M."/>
            <person name="Goodwin Z."/>
            <person name="Lu X."/>
            <person name="Lewis E.E."/>
            <person name="Goodrich-Blair H."/>
            <person name="Stock S.P."/>
            <person name="Adams B.J."/>
            <person name="Sternberg P.W."/>
            <person name="Mortazavi A."/>
        </authorList>
    </citation>
    <scope>NUCLEOTIDE SEQUENCE [LARGE SCALE GENOMIC DNA]</scope>
    <source>
        <strain evidence="3 4">ALL</strain>
    </source>
</reference>
<name>A0A4U5LXV0_STECR</name>